<evidence type="ECO:0000256" key="4">
    <source>
        <dbReference type="HAMAP-Rule" id="MF_01401"/>
    </source>
</evidence>
<dbReference type="Proteomes" id="UP000337189">
    <property type="component" value="Unassembled WGS sequence"/>
</dbReference>
<organism evidence="8 9">
    <name type="scientific">Pandoraea communis</name>
    <dbReference type="NCBI Taxonomy" id="2508297"/>
    <lineage>
        <taxon>Bacteria</taxon>
        <taxon>Pseudomonadati</taxon>
        <taxon>Pseudomonadota</taxon>
        <taxon>Betaproteobacteria</taxon>
        <taxon>Burkholderiales</taxon>
        <taxon>Burkholderiaceae</taxon>
        <taxon>Pandoraea</taxon>
    </lineage>
</organism>
<dbReference type="EC" id="1.8.4.11" evidence="4"/>
<evidence type="ECO:0000256" key="1">
    <source>
        <dbReference type="ARBA" id="ARBA00023002"/>
    </source>
</evidence>
<dbReference type="SUPFAM" id="SSF55068">
    <property type="entry name" value="Peptide methionine sulfoxide reductase"/>
    <property type="match status" value="1"/>
</dbReference>
<dbReference type="PANTHER" id="PTHR43774">
    <property type="entry name" value="PEPTIDE METHIONINE SULFOXIDE REDUCTASE"/>
    <property type="match status" value="1"/>
</dbReference>
<dbReference type="Gene3D" id="3.30.1060.10">
    <property type="entry name" value="Peptide methionine sulphoxide reductase MsrA"/>
    <property type="match status" value="1"/>
</dbReference>
<sequence>MNQYRICITNDIATEASVDAGSFQMTQFDPLSPSQARDETSGQSPRRTSLVSRARRVLVGAAAAAAGVLVWQVGAYAFGGAEAAVVIPAPKLDEPTTGAHTEKAVFAGGCFWGVQGVFQHVKGVTKAVSGYAGGTAKTADYETVSSGSTGHAESVEVTFDPQQISYGKLLQIYFSVAHNPTELNRQGPDSGTQYRSAVFPMNDAQRNVANAYIAQLDTSHAYSKPIATKVEKYTGFFAAETYHQDFLTEHPTYPYIVINDLPKVNDLKRLFPSLYRDTPVLVKTATK</sequence>
<dbReference type="GO" id="GO:0033744">
    <property type="term" value="F:L-methionine:thioredoxin-disulfide S-oxidoreductase activity"/>
    <property type="evidence" value="ECO:0007669"/>
    <property type="project" value="RHEA"/>
</dbReference>
<comment type="function">
    <text evidence="4">Has an important function as a repair enzyme for proteins that have been inactivated by oxidation. Catalyzes the reversible oxidation-reduction of methionine sulfoxide in proteins to methionine.</text>
</comment>
<evidence type="ECO:0000256" key="5">
    <source>
        <dbReference type="SAM" id="MobiDB-lite"/>
    </source>
</evidence>
<dbReference type="Pfam" id="PF01625">
    <property type="entry name" value="PMSR"/>
    <property type="match status" value="1"/>
</dbReference>
<dbReference type="NCBIfam" id="TIGR00401">
    <property type="entry name" value="msrA"/>
    <property type="match status" value="1"/>
</dbReference>
<protein>
    <recommendedName>
        <fullName evidence="4">Peptide methionine sulfoxide reductase MsrA</fullName>
        <shortName evidence="4">Protein-methionine-S-oxide reductase</shortName>
        <ecNumber evidence="4">1.8.4.11</ecNumber>
    </recommendedName>
    <alternativeName>
        <fullName evidence="4">Peptide-methionine (S)-S-oxide reductase</fullName>
        <shortName evidence="4">Peptide Met(O) reductase</shortName>
    </alternativeName>
</protein>
<dbReference type="EMBL" id="CABPSJ010000005">
    <property type="protein sequence ID" value="VVE30061.1"/>
    <property type="molecule type" value="Genomic_DNA"/>
</dbReference>
<keyword evidence="6" id="KW-0812">Transmembrane</keyword>
<dbReference type="GO" id="GO:0008113">
    <property type="term" value="F:peptide-methionine (S)-S-oxide reductase activity"/>
    <property type="evidence" value="ECO:0007669"/>
    <property type="project" value="UniProtKB-UniRule"/>
</dbReference>
<evidence type="ECO:0000259" key="7">
    <source>
        <dbReference type="Pfam" id="PF01625"/>
    </source>
</evidence>
<evidence type="ECO:0000256" key="3">
    <source>
        <dbReference type="ARBA" id="ARBA00048782"/>
    </source>
</evidence>
<keyword evidence="1 4" id="KW-0560">Oxidoreductase</keyword>
<accession>A0A5E4X171</accession>
<dbReference type="PANTHER" id="PTHR43774:SF1">
    <property type="entry name" value="PEPTIDE METHIONINE SULFOXIDE REDUCTASE MSRA 2"/>
    <property type="match status" value="1"/>
</dbReference>
<dbReference type="HAMAP" id="MF_01401">
    <property type="entry name" value="MsrA"/>
    <property type="match status" value="1"/>
</dbReference>
<keyword evidence="6" id="KW-1133">Transmembrane helix</keyword>
<feature type="region of interest" description="Disordered" evidence="5">
    <location>
        <begin position="29"/>
        <end position="49"/>
    </location>
</feature>
<dbReference type="InterPro" id="IPR002569">
    <property type="entry name" value="Met_Sox_Rdtase_MsrA_dom"/>
</dbReference>
<evidence type="ECO:0000313" key="8">
    <source>
        <dbReference type="EMBL" id="VVE30061.1"/>
    </source>
</evidence>
<comment type="similarity">
    <text evidence="4">Belongs to the MsrA Met sulfoxide reductase family.</text>
</comment>
<keyword evidence="6" id="KW-0472">Membrane</keyword>
<reference evidence="8 9" key="1">
    <citation type="submission" date="2019-08" db="EMBL/GenBank/DDBJ databases">
        <authorList>
            <person name="Peeters C."/>
        </authorList>
    </citation>
    <scope>NUCLEOTIDE SEQUENCE [LARGE SCALE GENOMIC DNA]</scope>
    <source>
        <strain evidence="8 9">LMG 31110</strain>
    </source>
</reference>
<feature type="active site" evidence="4">
    <location>
        <position position="110"/>
    </location>
</feature>
<evidence type="ECO:0000313" key="9">
    <source>
        <dbReference type="Proteomes" id="UP000337189"/>
    </source>
</evidence>
<evidence type="ECO:0000256" key="2">
    <source>
        <dbReference type="ARBA" id="ARBA00047806"/>
    </source>
</evidence>
<gene>
    <name evidence="4" type="primary">msrA</name>
    <name evidence="8" type="ORF">PCO31110_03635</name>
</gene>
<dbReference type="InterPro" id="IPR036509">
    <property type="entry name" value="Met_Sox_Rdtase_MsrA_sf"/>
</dbReference>
<comment type="catalytic activity">
    <reaction evidence="2 4">
        <text>L-methionyl-[protein] + [thioredoxin]-disulfide + H2O = L-methionyl-(S)-S-oxide-[protein] + [thioredoxin]-dithiol</text>
        <dbReference type="Rhea" id="RHEA:14217"/>
        <dbReference type="Rhea" id="RHEA-COMP:10698"/>
        <dbReference type="Rhea" id="RHEA-COMP:10700"/>
        <dbReference type="Rhea" id="RHEA-COMP:12313"/>
        <dbReference type="Rhea" id="RHEA-COMP:12315"/>
        <dbReference type="ChEBI" id="CHEBI:15377"/>
        <dbReference type="ChEBI" id="CHEBI:16044"/>
        <dbReference type="ChEBI" id="CHEBI:29950"/>
        <dbReference type="ChEBI" id="CHEBI:44120"/>
        <dbReference type="ChEBI" id="CHEBI:50058"/>
        <dbReference type="EC" id="1.8.4.11"/>
    </reaction>
</comment>
<feature type="domain" description="Peptide methionine sulphoxide reductase MsrA" evidence="7">
    <location>
        <begin position="103"/>
        <end position="253"/>
    </location>
</feature>
<proteinExistence type="inferred from homology"/>
<dbReference type="AlphaFoldDB" id="A0A5E4X171"/>
<feature type="transmembrane region" description="Helical" evidence="6">
    <location>
        <begin position="57"/>
        <end position="78"/>
    </location>
</feature>
<comment type="catalytic activity">
    <reaction evidence="3 4">
        <text>[thioredoxin]-disulfide + L-methionine + H2O = L-methionine (S)-S-oxide + [thioredoxin]-dithiol</text>
        <dbReference type="Rhea" id="RHEA:19993"/>
        <dbReference type="Rhea" id="RHEA-COMP:10698"/>
        <dbReference type="Rhea" id="RHEA-COMP:10700"/>
        <dbReference type="ChEBI" id="CHEBI:15377"/>
        <dbReference type="ChEBI" id="CHEBI:29950"/>
        <dbReference type="ChEBI" id="CHEBI:50058"/>
        <dbReference type="ChEBI" id="CHEBI:57844"/>
        <dbReference type="ChEBI" id="CHEBI:58772"/>
        <dbReference type="EC" id="1.8.4.11"/>
    </reaction>
</comment>
<evidence type="ECO:0000256" key="6">
    <source>
        <dbReference type="SAM" id="Phobius"/>
    </source>
</evidence>
<name>A0A5E4X171_9BURK</name>